<comment type="caution">
    <text evidence="1">The sequence shown here is derived from an EMBL/GenBank/DDBJ whole genome shotgun (WGS) entry which is preliminary data.</text>
</comment>
<accession>A0A2A4Z8M3</accession>
<dbReference type="AlphaFoldDB" id="A0A2A4Z8M3"/>
<name>A0A2A4Z8M3_9PROT</name>
<proteinExistence type="predicted"/>
<reference evidence="1" key="2">
    <citation type="journal article" date="2018" name="ISME J.">
        <title>A dynamic microbial community with high functional redundancy inhabits the cold, oxic subseafloor aquifer.</title>
        <authorList>
            <person name="Tully B.J."/>
            <person name="Wheat C.G."/>
            <person name="Glazer B.T."/>
            <person name="Huber J.A."/>
        </authorList>
    </citation>
    <scope>NUCLEOTIDE SEQUENCE</scope>
    <source>
        <strain evidence="1">NORP83</strain>
    </source>
</reference>
<evidence type="ECO:0000313" key="1">
    <source>
        <dbReference type="EMBL" id="PCJ03342.1"/>
    </source>
</evidence>
<protein>
    <submittedName>
        <fullName evidence="1">Uncharacterized protein</fullName>
    </submittedName>
</protein>
<dbReference type="EMBL" id="NVUS01000002">
    <property type="protein sequence ID" value="PCJ03342.1"/>
    <property type="molecule type" value="Genomic_DNA"/>
</dbReference>
<sequence length="61" mass="6809">MISAKLQGQSYEISLIFMMLFLALTNISFAEDAHSNPVSQSDRKGCPRQRFATADLKPVSF</sequence>
<organism evidence="1">
    <name type="scientific">OCS116 cluster bacterium</name>
    <dbReference type="NCBI Taxonomy" id="2030921"/>
    <lineage>
        <taxon>Bacteria</taxon>
        <taxon>Pseudomonadati</taxon>
        <taxon>Pseudomonadota</taxon>
        <taxon>Alphaproteobacteria</taxon>
        <taxon>OCS116 cluster</taxon>
    </lineage>
</organism>
<reference key="1">
    <citation type="submission" date="2017-08" db="EMBL/GenBank/DDBJ databases">
        <title>A dynamic microbial community with high functional redundancy inhabits the cold, oxic subseafloor aquifer.</title>
        <authorList>
            <person name="Tully B.J."/>
            <person name="Wheat C.G."/>
            <person name="Glazer B.T."/>
            <person name="Huber J.A."/>
        </authorList>
    </citation>
    <scope>NUCLEOTIDE SEQUENCE [LARGE SCALE GENOMIC DNA]</scope>
</reference>
<gene>
    <name evidence="1" type="ORF">COB13_01580</name>
</gene>